<gene>
    <name evidence="3" type="ORF">TCAL_12185</name>
</gene>
<dbReference type="OMA" id="NEKWNTH"/>
<dbReference type="Proteomes" id="UP000318571">
    <property type="component" value="Chromosome 11"/>
</dbReference>
<evidence type="ECO:0000256" key="1">
    <source>
        <dbReference type="SAM" id="MobiDB-lite"/>
    </source>
</evidence>
<proteinExistence type="predicted"/>
<evidence type="ECO:0000256" key="2">
    <source>
        <dbReference type="SAM" id="Phobius"/>
    </source>
</evidence>
<dbReference type="AlphaFoldDB" id="A0A553PMM3"/>
<organism evidence="3 4">
    <name type="scientific">Tigriopus californicus</name>
    <name type="common">Marine copepod</name>
    <dbReference type="NCBI Taxonomy" id="6832"/>
    <lineage>
        <taxon>Eukaryota</taxon>
        <taxon>Metazoa</taxon>
        <taxon>Ecdysozoa</taxon>
        <taxon>Arthropoda</taxon>
        <taxon>Crustacea</taxon>
        <taxon>Multicrustacea</taxon>
        <taxon>Hexanauplia</taxon>
        <taxon>Copepoda</taxon>
        <taxon>Harpacticoida</taxon>
        <taxon>Harpacticidae</taxon>
        <taxon>Tigriopus</taxon>
    </lineage>
</organism>
<dbReference type="EMBL" id="VCGU01000003">
    <property type="protein sequence ID" value="TRY78924.1"/>
    <property type="molecule type" value="Genomic_DNA"/>
</dbReference>
<evidence type="ECO:0000313" key="4">
    <source>
        <dbReference type="Proteomes" id="UP000318571"/>
    </source>
</evidence>
<feature type="region of interest" description="Disordered" evidence="1">
    <location>
        <begin position="1"/>
        <end position="26"/>
    </location>
</feature>
<dbReference type="OrthoDB" id="10413688at2759"/>
<feature type="transmembrane region" description="Helical" evidence="2">
    <location>
        <begin position="49"/>
        <end position="69"/>
    </location>
</feature>
<name>A0A553PMM3_TIGCA</name>
<reference evidence="3 4" key="1">
    <citation type="journal article" date="2018" name="Nat. Ecol. Evol.">
        <title>Genomic signatures of mitonuclear coevolution across populations of Tigriopus californicus.</title>
        <authorList>
            <person name="Barreto F.S."/>
            <person name="Watson E.T."/>
            <person name="Lima T.G."/>
            <person name="Willett C.S."/>
            <person name="Edmands S."/>
            <person name="Li W."/>
            <person name="Burton R.S."/>
        </authorList>
    </citation>
    <scope>NUCLEOTIDE SEQUENCE [LARGE SCALE GENOMIC DNA]</scope>
    <source>
        <strain evidence="3 4">San Diego</strain>
    </source>
</reference>
<comment type="caution">
    <text evidence="3">The sequence shown here is derived from an EMBL/GenBank/DDBJ whole genome shotgun (WGS) entry which is preliminary data.</text>
</comment>
<sequence>MSDMDVGDCSTDGTCEDVTGPGGSMTPVEGVKFSNATLLEETTLAIQQFSIVIGVALMCALLFFLMIAVDRFLDWLNEKWNTHFGGDKVDDDPEDPAALVGSFKRYK</sequence>
<protein>
    <submittedName>
        <fullName evidence="3">Uncharacterized protein</fullName>
    </submittedName>
</protein>
<keyword evidence="2" id="KW-1133">Transmembrane helix</keyword>
<keyword evidence="2" id="KW-0472">Membrane</keyword>
<evidence type="ECO:0000313" key="3">
    <source>
        <dbReference type="EMBL" id="TRY78924.1"/>
    </source>
</evidence>
<keyword evidence="2" id="KW-0812">Transmembrane</keyword>
<keyword evidence="4" id="KW-1185">Reference proteome</keyword>
<accession>A0A553PMM3</accession>